<organism evidence="1 2">
    <name type="scientific">Anaerobacillus arseniciselenatis</name>
    <dbReference type="NCBI Taxonomy" id="85682"/>
    <lineage>
        <taxon>Bacteria</taxon>
        <taxon>Bacillati</taxon>
        <taxon>Bacillota</taxon>
        <taxon>Bacilli</taxon>
        <taxon>Bacillales</taxon>
        <taxon>Bacillaceae</taxon>
        <taxon>Anaerobacillus</taxon>
    </lineage>
</organism>
<keyword evidence="2" id="KW-1185">Reference proteome</keyword>
<reference evidence="1 2" key="1">
    <citation type="submission" date="2016-10" db="EMBL/GenBank/DDBJ databases">
        <title>Draft genome sequences of four alkaliphilic bacteria belonging to the Anaerobacillus genus.</title>
        <authorList>
            <person name="Bassil N.M."/>
            <person name="Lloyd J.R."/>
        </authorList>
    </citation>
    <scope>NUCLEOTIDE SEQUENCE [LARGE SCALE GENOMIC DNA]</scope>
    <source>
        <strain evidence="1 2">DSM 15340</strain>
    </source>
</reference>
<dbReference type="RefSeq" id="WP_071314557.1">
    <property type="nucleotide sequence ID" value="NZ_MLQQ01000045.1"/>
</dbReference>
<evidence type="ECO:0000313" key="1">
    <source>
        <dbReference type="EMBL" id="OIJ09348.1"/>
    </source>
</evidence>
<evidence type="ECO:0000313" key="2">
    <source>
        <dbReference type="Proteomes" id="UP000180098"/>
    </source>
</evidence>
<protein>
    <submittedName>
        <fullName evidence="1">Esterase</fullName>
    </submittedName>
</protein>
<name>A0A1S2LA27_9BACI</name>
<dbReference type="Proteomes" id="UP000180098">
    <property type="component" value="Unassembled WGS sequence"/>
</dbReference>
<dbReference type="OrthoDB" id="2655295at2"/>
<dbReference type="AlphaFoldDB" id="A0A1S2LA27"/>
<gene>
    <name evidence="1" type="ORF">BKP35_16910</name>
</gene>
<accession>A0A1S2LA27</accession>
<sequence length="147" mass="17494">MSNHEERTDLPANFDELKKSINRTANWRERLDAVEELGKWKTRETIELLKHSMTGDSVYKVQEAAYRQLQALGEQVTMPEQKEGDAIKDTKKILVRIKKSLPKDHSYEDFKEKLKKMRIDVYDTYEGEKGTDFDKWLEQLWSELRTR</sequence>
<proteinExistence type="predicted"/>
<comment type="caution">
    <text evidence="1">The sequence shown here is derived from an EMBL/GenBank/DDBJ whole genome shotgun (WGS) entry which is preliminary data.</text>
</comment>
<dbReference type="EMBL" id="MLQQ01000045">
    <property type="protein sequence ID" value="OIJ09348.1"/>
    <property type="molecule type" value="Genomic_DNA"/>
</dbReference>